<proteinExistence type="predicted"/>
<protein>
    <submittedName>
        <fullName evidence="1">Uncharacterized protein</fullName>
    </submittedName>
</protein>
<sequence length="84" mass="9201">SMTSLNICIFSHLIYQDKILIKKVKIGKACVVGPHTIVSPGTIMHDFAVLGVNMPPRTFYACTSSPYFLSQKCPLGVEKVCLVT</sequence>
<evidence type="ECO:0000313" key="1">
    <source>
        <dbReference type="EMBL" id="GAI01828.1"/>
    </source>
</evidence>
<dbReference type="InterPro" id="IPR011004">
    <property type="entry name" value="Trimer_LpxA-like_sf"/>
</dbReference>
<dbReference type="EMBL" id="BARU01046444">
    <property type="protein sequence ID" value="GAI01828.1"/>
    <property type="molecule type" value="Genomic_DNA"/>
</dbReference>
<comment type="caution">
    <text evidence="1">The sequence shown here is derived from an EMBL/GenBank/DDBJ whole genome shotgun (WGS) entry which is preliminary data.</text>
</comment>
<accession>X1K5I3</accession>
<organism evidence="1">
    <name type="scientific">marine sediment metagenome</name>
    <dbReference type="NCBI Taxonomy" id="412755"/>
    <lineage>
        <taxon>unclassified sequences</taxon>
        <taxon>metagenomes</taxon>
        <taxon>ecological metagenomes</taxon>
    </lineage>
</organism>
<gene>
    <name evidence="1" type="ORF">S03H2_70057</name>
</gene>
<dbReference type="SUPFAM" id="SSF51161">
    <property type="entry name" value="Trimeric LpxA-like enzymes"/>
    <property type="match status" value="1"/>
</dbReference>
<reference evidence="1" key="1">
    <citation type="journal article" date="2014" name="Front. Microbiol.">
        <title>High frequency of phylogenetically diverse reductive dehalogenase-homologous genes in deep subseafloor sedimentary metagenomes.</title>
        <authorList>
            <person name="Kawai M."/>
            <person name="Futagami T."/>
            <person name="Toyoda A."/>
            <person name="Takaki Y."/>
            <person name="Nishi S."/>
            <person name="Hori S."/>
            <person name="Arai W."/>
            <person name="Tsubouchi T."/>
            <person name="Morono Y."/>
            <person name="Uchiyama I."/>
            <person name="Ito T."/>
            <person name="Fujiyama A."/>
            <person name="Inagaki F."/>
            <person name="Takami H."/>
        </authorList>
    </citation>
    <scope>NUCLEOTIDE SEQUENCE</scope>
    <source>
        <strain evidence="1">Expedition CK06-06</strain>
    </source>
</reference>
<dbReference type="AlphaFoldDB" id="X1K5I3"/>
<name>X1K5I3_9ZZZZ</name>
<feature type="non-terminal residue" evidence="1">
    <location>
        <position position="1"/>
    </location>
</feature>